<dbReference type="SUPFAM" id="SSF110324">
    <property type="entry name" value="Ribosomal L27 protein-like"/>
    <property type="match status" value="1"/>
</dbReference>
<evidence type="ECO:0000313" key="6">
    <source>
        <dbReference type="EMBL" id="OGG07084.1"/>
    </source>
</evidence>
<keyword evidence="2 6" id="KW-0689">Ribosomal protein</keyword>
<accession>A0A1F5Z440</accession>
<dbReference type="PRINTS" id="PR00063">
    <property type="entry name" value="RIBOSOMALL27"/>
</dbReference>
<evidence type="ECO:0000313" key="7">
    <source>
        <dbReference type="Proteomes" id="UP000178681"/>
    </source>
</evidence>
<comment type="caution">
    <text evidence="6">The sequence shown here is derived from an EMBL/GenBank/DDBJ whole genome shotgun (WGS) entry which is preliminary data.</text>
</comment>
<dbReference type="GO" id="GO:0006412">
    <property type="term" value="P:translation"/>
    <property type="evidence" value="ECO:0007669"/>
    <property type="project" value="InterPro"/>
</dbReference>
<dbReference type="AlphaFoldDB" id="A0A1F5Z440"/>
<name>A0A1F5Z440_9BACT</name>
<dbReference type="GO" id="GO:0005840">
    <property type="term" value="C:ribosome"/>
    <property type="evidence" value="ECO:0007669"/>
    <property type="project" value="UniProtKB-KW"/>
</dbReference>
<protein>
    <recommendedName>
        <fullName evidence="4">Large ribosomal subunit protein bL27</fullName>
    </recommendedName>
    <alternativeName>
        <fullName evidence="5">50S ribosomal protein L27</fullName>
    </alternativeName>
</protein>
<evidence type="ECO:0000256" key="2">
    <source>
        <dbReference type="ARBA" id="ARBA00022980"/>
    </source>
</evidence>
<evidence type="ECO:0000256" key="4">
    <source>
        <dbReference type="ARBA" id="ARBA00035175"/>
    </source>
</evidence>
<comment type="similarity">
    <text evidence="1">Belongs to the bacterial ribosomal protein bL27 family.</text>
</comment>
<dbReference type="Pfam" id="PF01016">
    <property type="entry name" value="Ribosomal_L27"/>
    <property type="match status" value="1"/>
</dbReference>
<sequence>MAHKKAGGSTALGRDSVSKRLGVKIFGNQAVKTGQVIVRQKGTKYHAGKNVKVGGDSTLYSMANGLVRFQNKMVKRFHGNLRKTRIVHVEPAK</sequence>
<dbReference type="NCBIfam" id="TIGR00062">
    <property type="entry name" value="L27"/>
    <property type="match status" value="1"/>
</dbReference>
<dbReference type="GO" id="GO:0003735">
    <property type="term" value="F:structural constituent of ribosome"/>
    <property type="evidence" value="ECO:0007669"/>
    <property type="project" value="InterPro"/>
</dbReference>
<evidence type="ECO:0000256" key="1">
    <source>
        <dbReference type="ARBA" id="ARBA00010797"/>
    </source>
</evidence>
<dbReference type="PANTHER" id="PTHR15893">
    <property type="entry name" value="RIBOSOMAL PROTEIN L27"/>
    <property type="match status" value="1"/>
</dbReference>
<dbReference type="Proteomes" id="UP000178681">
    <property type="component" value="Unassembled WGS sequence"/>
</dbReference>
<dbReference type="InterPro" id="IPR001684">
    <property type="entry name" value="Ribosomal_bL27"/>
</dbReference>
<evidence type="ECO:0000256" key="5">
    <source>
        <dbReference type="ARBA" id="ARBA00035477"/>
    </source>
</evidence>
<keyword evidence="3" id="KW-0687">Ribonucleoprotein</keyword>
<gene>
    <name evidence="6" type="ORF">A2872_00145</name>
</gene>
<dbReference type="PANTHER" id="PTHR15893:SF0">
    <property type="entry name" value="LARGE RIBOSOMAL SUBUNIT PROTEIN BL27M"/>
    <property type="match status" value="1"/>
</dbReference>
<proteinExistence type="inferred from homology"/>
<dbReference type="Gene3D" id="2.40.50.100">
    <property type="match status" value="1"/>
</dbReference>
<evidence type="ECO:0000256" key="3">
    <source>
        <dbReference type="ARBA" id="ARBA00023274"/>
    </source>
</evidence>
<dbReference type="STRING" id="1798377.A2872_00145"/>
<organism evidence="6 7">
    <name type="scientific">Candidatus Gottesmanbacteria bacterium RIFCSPHIGHO2_01_FULL_42_12</name>
    <dbReference type="NCBI Taxonomy" id="1798377"/>
    <lineage>
        <taxon>Bacteria</taxon>
        <taxon>Candidatus Gottesmaniibacteriota</taxon>
    </lineage>
</organism>
<reference evidence="6 7" key="1">
    <citation type="journal article" date="2016" name="Nat. Commun.">
        <title>Thousands of microbial genomes shed light on interconnected biogeochemical processes in an aquifer system.</title>
        <authorList>
            <person name="Anantharaman K."/>
            <person name="Brown C.T."/>
            <person name="Hug L.A."/>
            <person name="Sharon I."/>
            <person name="Castelle C.J."/>
            <person name="Probst A.J."/>
            <person name="Thomas B.C."/>
            <person name="Singh A."/>
            <person name="Wilkins M.J."/>
            <person name="Karaoz U."/>
            <person name="Brodie E.L."/>
            <person name="Williams K.H."/>
            <person name="Hubbard S.S."/>
            <person name="Banfield J.F."/>
        </authorList>
    </citation>
    <scope>NUCLEOTIDE SEQUENCE [LARGE SCALE GENOMIC DNA]</scope>
</reference>
<dbReference type="GO" id="GO:1990904">
    <property type="term" value="C:ribonucleoprotein complex"/>
    <property type="evidence" value="ECO:0007669"/>
    <property type="project" value="UniProtKB-KW"/>
</dbReference>
<dbReference type="EMBL" id="MFJG01000018">
    <property type="protein sequence ID" value="OGG07084.1"/>
    <property type="molecule type" value="Genomic_DNA"/>
</dbReference>